<keyword evidence="7 14" id="KW-0378">Hydrolase</keyword>
<dbReference type="EC" id="3.4.24.-" evidence="14"/>
<dbReference type="PANTHER" id="PTHR23076:SF97">
    <property type="entry name" value="ATP-DEPENDENT ZINC METALLOPROTEASE YME1L1"/>
    <property type="match status" value="1"/>
</dbReference>
<evidence type="ECO:0000256" key="7">
    <source>
        <dbReference type="ARBA" id="ARBA00022801"/>
    </source>
</evidence>
<feature type="active site" evidence="14">
    <location>
        <position position="446"/>
    </location>
</feature>
<keyword evidence="8 14" id="KW-0862">Zinc</keyword>
<dbReference type="FunFam" id="1.20.58.760:FF:000001">
    <property type="entry name" value="ATP-dependent zinc metalloprotease FtsH"/>
    <property type="match status" value="1"/>
</dbReference>
<dbReference type="PANTHER" id="PTHR23076">
    <property type="entry name" value="METALLOPROTEASE M41 FTSH"/>
    <property type="match status" value="1"/>
</dbReference>
<comment type="subcellular location">
    <subcellularLocation>
        <location evidence="14">Cell membrane</location>
        <topology evidence="14">Multi-pass membrane protein</topology>
        <orientation evidence="14">Cytoplasmic side</orientation>
    </subcellularLocation>
    <subcellularLocation>
        <location evidence="1">Membrane</location>
    </subcellularLocation>
</comment>
<feature type="transmembrane region" description="Helical" evidence="14">
    <location>
        <begin position="132"/>
        <end position="153"/>
    </location>
</feature>
<keyword evidence="3 14" id="KW-0645">Protease</keyword>
<dbReference type="GO" id="GO:0008270">
    <property type="term" value="F:zinc ion binding"/>
    <property type="evidence" value="ECO:0007669"/>
    <property type="project" value="UniProtKB-UniRule"/>
</dbReference>
<keyword evidence="5 14" id="KW-0479">Metal-binding</keyword>
<evidence type="ECO:0000256" key="3">
    <source>
        <dbReference type="ARBA" id="ARBA00022670"/>
    </source>
</evidence>
<dbReference type="SMART" id="SM00382">
    <property type="entry name" value="AAA"/>
    <property type="match status" value="1"/>
</dbReference>
<evidence type="ECO:0000256" key="16">
    <source>
        <dbReference type="SAM" id="MobiDB-lite"/>
    </source>
</evidence>
<dbReference type="Gene3D" id="1.10.8.60">
    <property type="match status" value="1"/>
</dbReference>
<keyword evidence="10 14" id="KW-1133">Transmembrane helix</keyword>
<dbReference type="InterPro" id="IPR005936">
    <property type="entry name" value="FtsH"/>
</dbReference>
<dbReference type="GO" id="GO:0004222">
    <property type="term" value="F:metalloendopeptidase activity"/>
    <property type="evidence" value="ECO:0007669"/>
    <property type="project" value="InterPro"/>
</dbReference>
<evidence type="ECO:0000256" key="15">
    <source>
        <dbReference type="RuleBase" id="RU003651"/>
    </source>
</evidence>
<dbReference type="GO" id="GO:0016887">
    <property type="term" value="F:ATP hydrolysis activity"/>
    <property type="evidence" value="ECO:0007669"/>
    <property type="project" value="UniProtKB-UniRule"/>
</dbReference>
<dbReference type="OrthoDB" id="9809379at2"/>
<reference evidence="18 19" key="1">
    <citation type="submission" date="2019-01" db="EMBL/GenBank/DDBJ databases">
        <title>Draft genome sequence of Dictyobacter sp. Uno17.</title>
        <authorList>
            <person name="Wang C.M."/>
            <person name="Zheng Y."/>
            <person name="Sakai Y."/>
            <person name="Abe K."/>
            <person name="Yokota A."/>
            <person name="Yabe S."/>
        </authorList>
    </citation>
    <scope>NUCLEOTIDE SEQUENCE [LARGE SCALE GENOMIC DNA]</scope>
    <source>
        <strain evidence="18 19">Uno17</strain>
    </source>
</reference>
<evidence type="ECO:0000259" key="17">
    <source>
        <dbReference type="SMART" id="SM00382"/>
    </source>
</evidence>
<keyword evidence="4 14" id="KW-0812">Transmembrane</keyword>
<evidence type="ECO:0000256" key="8">
    <source>
        <dbReference type="ARBA" id="ARBA00022833"/>
    </source>
</evidence>
<dbReference type="RefSeq" id="WP_149401603.1">
    <property type="nucleotide sequence ID" value="NZ_BIXY01000027.1"/>
</dbReference>
<sequence>METPQKGNRETPNSDTQNSTPKVTKKRSFLARYSLPIALIIVGVLLLGIVGARWVALSQGAAAVQERPISDVLNMADRHQLKSAILNGNDVTATSGNGLQYHAVKEDGQSVTEIFRHDGVQVGIDTNQPAQWVQGGVGLVLVLLVLGLSFVFLRRNGLGGQAMPFARSKAKRFSESRPTVLFKDVAGVEEAKTELEEIVEFLKRPERFTSMGARTPKGVLLVGAPGTGKTLISRAVAGEAGVAFYSVSGSEFVEMFVGIGAARVRDLFKEAKSHAPCIIFIDEIDAVGRQRTNSGMGGNDEREQTLNQLLVEMDGFDKNSNVVVIAATNRPDVLDPALLRPGRFDRRVMLDAPDIRGRQAILEVHAADKPMAEGITMADLARQTAGFSGADLANLLNEAALLAARKGFTEIGKVELEEAILRVMAGPERKSRIMTDAEKAIIAYHEVGHAIVMRSVPGADPVHKVSAIARGMALGITVQAPAEDRYLLRRSELLAKLAGAMGGRAAEEITFGDVTTGASQDIEYVTNIARRMVCEFGMSPLGNIALKADAEGNSFVGAELAAKIDKEVSILIDQAYEKALTVLREKQDRLILIAEHLIQVETIDGAELDRMLFAA</sequence>
<dbReference type="GO" id="GO:0006508">
    <property type="term" value="P:proteolysis"/>
    <property type="evidence" value="ECO:0007669"/>
    <property type="project" value="UniProtKB-KW"/>
</dbReference>
<dbReference type="FunFam" id="1.10.8.60:FF:000001">
    <property type="entry name" value="ATP-dependent zinc metalloprotease FtsH"/>
    <property type="match status" value="1"/>
</dbReference>
<dbReference type="NCBIfam" id="TIGR01241">
    <property type="entry name" value="FtsH_fam"/>
    <property type="match status" value="1"/>
</dbReference>
<evidence type="ECO:0000313" key="18">
    <source>
        <dbReference type="EMBL" id="GCF08618.1"/>
    </source>
</evidence>
<keyword evidence="14" id="KW-1003">Cell membrane</keyword>
<feature type="domain" description="AAA+ ATPase" evidence="17">
    <location>
        <begin position="215"/>
        <end position="354"/>
    </location>
</feature>
<evidence type="ECO:0000313" key="19">
    <source>
        <dbReference type="Proteomes" id="UP000322530"/>
    </source>
</evidence>
<comment type="cofactor">
    <cofactor evidence="14">
        <name>Zn(2+)</name>
        <dbReference type="ChEBI" id="CHEBI:29105"/>
    </cofactor>
    <text evidence="14">Binds 1 zinc ion per subunit.</text>
</comment>
<feature type="binding site" evidence="14">
    <location>
        <position position="521"/>
    </location>
    <ligand>
        <name>Zn(2+)</name>
        <dbReference type="ChEBI" id="CHEBI:29105"/>
        <note>catalytic</note>
    </ligand>
</feature>
<dbReference type="InterPro" id="IPR037219">
    <property type="entry name" value="Peptidase_M41-like"/>
</dbReference>
<evidence type="ECO:0000256" key="10">
    <source>
        <dbReference type="ARBA" id="ARBA00022989"/>
    </source>
</evidence>
<dbReference type="GO" id="GO:0004176">
    <property type="term" value="F:ATP-dependent peptidase activity"/>
    <property type="evidence" value="ECO:0007669"/>
    <property type="project" value="InterPro"/>
</dbReference>
<keyword evidence="19" id="KW-1185">Reference proteome</keyword>
<dbReference type="HAMAP" id="MF_01458">
    <property type="entry name" value="FtsH"/>
    <property type="match status" value="1"/>
</dbReference>
<dbReference type="Gene3D" id="1.20.58.760">
    <property type="entry name" value="Peptidase M41"/>
    <property type="match status" value="1"/>
</dbReference>
<feature type="region of interest" description="Disordered" evidence="16">
    <location>
        <begin position="1"/>
        <end position="25"/>
    </location>
</feature>
<evidence type="ECO:0000256" key="9">
    <source>
        <dbReference type="ARBA" id="ARBA00022840"/>
    </source>
</evidence>
<evidence type="ECO:0000256" key="2">
    <source>
        <dbReference type="ARBA" id="ARBA00010044"/>
    </source>
</evidence>
<evidence type="ECO:0000256" key="6">
    <source>
        <dbReference type="ARBA" id="ARBA00022741"/>
    </source>
</evidence>
<organism evidence="18 19">
    <name type="scientific">Dictyobacter arantiisoli</name>
    <dbReference type="NCBI Taxonomy" id="2014874"/>
    <lineage>
        <taxon>Bacteria</taxon>
        <taxon>Bacillati</taxon>
        <taxon>Chloroflexota</taxon>
        <taxon>Ktedonobacteria</taxon>
        <taxon>Ktedonobacterales</taxon>
        <taxon>Dictyobacteraceae</taxon>
        <taxon>Dictyobacter</taxon>
    </lineage>
</organism>
<dbReference type="InterPro" id="IPR041569">
    <property type="entry name" value="AAA_lid_3"/>
</dbReference>
<comment type="similarity">
    <text evidence="15">Belongs to the AAA ATPase family.</text>
</comment>
<gene>
    <name evidence="18" type="primary">ftsH_2</name>
    <name evidence="14" type="synonym">ftsH</name>
    <name evidence="18" type="ORF">KDI_21820</name>
</gene>
<name>A0A5A5TB41_9CHLR</name>
<dbReference type="Pfam" id="PF01434">
    <property type="entry name" value="Peptidase_M41"/>
    <property type="match status" value="1"/>
</dbReference>
<dbReference type="CDD" id="cd19501">
    <property type="entry name" value="RecA-like_FtsH"/>
    <property type="match status" value="1"/>
</dbReference>
<dbReference type="GO" id="GO:0005524">
    <property type="term" value="F:ATP binding"/>
    <property type="evidence" value="ECO:0007669"/>
    <property type="project" value="UniProtKB-UniRule"/>
</dbReference>
<dbReference type="Pfam" id="PF17862">
    <property type="entry name" value="AAA_lid_3"/>
    <property type="match status" value="1"/>
</dbReference>
<dbReference type="AlphaFoldDB" id="A0A5A5TB41"/>
<dbReference type="GO" id="GO:0005886">
    <property type="term" value="C:plasma membrane"/>
    <property type="evidence" value="ECO:0007669"/>
    <property type="project" value="UniProtKB-SubCell"/>
</dbReference>
<dbReference type="SUPFAM" id="SSF52540">
    <property type="entry name" value="P-loop containing nucleoside triphosphate hydrolases"/>
    <property type="match status" value="1"/>
</dbReference>
<dbReference type="InterPro" id="IPR003959">
    <property type="entry name" value="ATPase_AAA_core"/>
</dbReference>
<comment type="function">
    <text evidence="14">Acts as a processive, ATP-dependent zinc metallopeptidase for both cytoplasmic and membrane proteins. Plays a role in the quality control of integral membrane proteins.</text>
</comment>
<comment type="similarity">
    <text evidence="2 14">In the C-terminal section; belongs to the peptidase M41 family.</text>
</comment>
<comment type="subunit">
    <text evidence="14">Homohexamer.</text>
</comment>
<protein>
    <recommendedName>
        <fullName evidence="14">ATP-dependent zinc metalloprotease FtsH</fullName>
        <ecNumber evidence="14">3.4.24.-</ecNumber>
    </recommendedName>
</protein>
<dbReference type="Gene3D" id="3.40.50.300">
    <property type="entry name" value="P-loop containing nucleotide triphosphate hydrolases"/>
    <property type="match status" value="1"/>
</dbReference>
<keyword evidence="11 14" id="KW-0482">Metalloprotease</keyword>
<dbReference type="Proteomes" id="UP000322530">
    <property type="component" value="Unassembled WGS sequence"/>
</dbReference>
<dbReference type="InterPro" id="IPR000642">
    <property type="entry name" value="Peptidase_M41"/>
</dbReference>
<dbReference type="InterPro" id="IPR027417">
    <property type="entry name" value="P-loop_NTPase"/>
</dbReference>
<accession>A0A5A5TB41</accession>
<keyword evidence="9 14" id="KW-0067">ATP-binding</keyword>
<evidence type="ECO:0000256" key="4">
    <source>
        <dbReference type="ARBA" id="ARBA00022692"/>
    </source>
</evidence>
<proteinExistence type="inferred from homology"/>
<dbReference type="PROSITE" id="PS00674">
    <property type="entry name" value="AAA"/>
    <property type="match status" value="1"/>
</dbReference>
<feature type="binding site" evidence="14">
    <location>
        <position position="445"/>
    </location>
    <ligand>
        <name>Zn(2+)</name>
        <dbReference type="ChEBI" id="CHEBI:29105"/>
        <note>catalytic</note>
    </ligand>
</feature>
<evidence type="ECO:0000256" key="14">
    <source>
        <dbReference type="HAMAP-Rule" id="MF_01458"/>
    </source>
</evidence>
<comment type="caution">
    <text evidence="18">The sequence shown here is derived from an EMBL/GenBank/DDBJ whole genome shotgun (WGS) entry which is preliminary data.</text>
</comment>
<dbReference type="SUPFAM" id="SSF140990">
    <property type="entry name" value="FtsH protease domain-like"/>
    <property type="match status" value="1"/>
</dbReference>
<feature type="binding site" evidence="14">
    <location>
        <position position="449"/>
    </location>
    <ligand>
        <name>Zn(2+)</name>
        <dbReference type="ChEBI" id="CHEBI:29105"/>
        <note>catalytic</note>
    </ligand>
</feature>
<evidence type="ECO:0000256" key="11">
    <source>
        <dbReference type="ARBA" id="ARBA00023049"/>
    </source>
</evidence>
<evidence type="ECO:0000256" key="1">
    <source>
        <dbReference type="ARBA" id="ARBA00004370"/>
    </source>
</evidence>
<keyword evidence="6 14" id="KW-0547">Nucleotide-binding</keyword>
<feature type="transmembrane region" description="Helical" evidence="14">
    <location>
        <begin position="35"/>
        <end position="56"/>
    </location>
</feature>
<feature type="compositionally biased region" description="Polar residues" evidence="16">
    <location>
        <begin position="10"/>
        <end position="22"/>
    </location>
</feature>
<dbReference type="FunFam" id="3.40.50.300:FF:000001">
    <property type="entry name" value="ATP-dependent zinc metalloprotease FtsH"/>
    <property type="match status" value="1"/>
</dbReference>
<dbReference type="EMBL" id="BIXY01000027">
    <property type="protein sequence ID" value="GCF08618.1"/>
    <property type="molecule type" value="Genomic_DNA"/>
</dbReference>
<evidence type="ECO:0000256" key="13">
    <source>
        <dbReference type="ARBA" id="ARBA00061570"/>
    </source>
</evidence>
<dbReference type="InterPro" id="IPR003960">
    <property type="entry name" value="ATPase_AAA_CS"/>
</dbReference>
<comment type="similarity">
    <text evidence="13 14">In the central section; belongs to the AAA ATPase family.</text>
</comment>
<keyword evidence="12 14" id="KW-0472">Membrane</keyword>
<evidence type="ECO:0000256" key="12">
    <source>
        <dbReference type="ARBA" id="ARBA00023136"/>
    </source>
</evidence>
<feature type="binding site" evidence="14">
    <location>
        <begin position="223"/>
        <end position="230"/>
    </location>
    <ligand>
        <name>ATP</name>
        <dbReference type="ChEBI" id="CHEBI:30616"/>
    </ligand>
</feature>
<dbReference type="InterPro" id="IPR003593">
    <property type="entry name" value="AAA+_ATPase"/>
</dbReference>
<dbReference type="GO" id="GO:0030163">
    <property type="term" value="P:protein catabolic process"/>
    <property type="evidence" value="ECO:0007669"/>
    <property type="project" value="UniProtKB-UniRule"/>
</dbReference>
<evidence type="ECO:0000256" key="5">
    <source>
        <dbReference type="ARBA" id="ARBA00022723"/>
    </source>
</evidence>
<dbReference type="Pfam" id="PF00004">
    <property type="entry name" value="AAA"/>
    <property type="match status" value="1"/>
</dbReference>